<dbReference type="PROSITE" id="PS51257">
    <property type="entry name" value="PROKAR_LIPOPROTEIN"/>
    <property type="match status" value="1"/>
</dbReference>
<protein>
    <submittedName>
        <fullName evidence="9">Peptidase M48</fullName>
    </submittedName>
</protein>
<evidence type="ECO:0000256" key="2">
    <source>
        <dbReference type="ARBA" id="ARBA00022723"/>
    </source>
</evidence>
<dbReference type="InterPro" id="IPR001915">
    <property type="entry name" value="Peptidase_M48"/>
</dbReference>
<dbReference type="InterPro" id="IPR051156">
    <property type="entry name" value="Mito/Outer_Membr_Metalloprot"/>
</dbReference>
<keyword evidence="5 6" id="KW-0482">Metalloprotease</keyword>
<dbReference type="RefSeq" id="WP_147205476.1">
    <property type="nucleotide sequence ID" value="NZ_BJYT01000019.1"/>
</dbReference>
<evidence type="ECO:0000256" key="4">
    <source>
        <dbReference type="ARBA" id="ARBA00022833"/>
    </source>
</evidence>
<name>A0A512BHD1_9BACT</name>
<comment type="similarity">
    <text evidence="6">Belongs to the peptidase M48 family.</text>
</comment>
<dbReference type="OrthoDB" id="9810445at2"/>
<gene>
    <name evidence="9" type="ORF">SAE01_38650</name>
</gene>
<evidence type="ECO:0000313" key="10">
    <source>
        <dbReference type="Proteomes" id="UP000321513"/>
    </source>
</evidence>
<dbReference type="AlphaFoldDB" id="A0A512BHD1"/>
<keyword evidence="10" id="KW-1185">Reference proteome</keyword>
<dbReference type="GO" id="GO:0016020">
    <property type="term" value="C:membrane"/>
    <property type="evidence" value="ECO:0007669"/>
    <property type="project" value="TreeGrafter"/>
</dbReference>
<reference evidence="9 10" key="1">
    <citation type="submission" date="2019-07" db="EMBL/GenBank/DDBJ databases">
        <title>Whole genome shotgun sequence of Segetibacter aerophilus NBRC 106135.</title>
        <authorList>
            <person name="Hosoyama A."/>
            <person name="Uohara A."/>
            <person name="Ohji S."/>
            <person name="Ichikawa N."/>
        </authorList>
    </citation>
    <scope>NUCLEOTIDE SEQUENCE [LARGE SCALE GENOMIC DNA]</scope>
    <source>
        <strain evidence="9 10">NBRC 106135</strain>
    </source>
</reference>
<keyword evidence="1 6" id="KW-0645">Protease</keyword>
<dbReference type="GO" id="GO:0004222">
    <property type="term" value="F:metalloendopeptidase activity"/>
    <property type="evidence" value="ECO:0007669"/>
    <property type="project" value="InterPro"/>
</dbReference>
<keyword evidence="4 6" id="KW-0862">Zinc</keyword>
<evidence type="ECO:0000256" key="1">
    <source>
        <dbReference type="ARBA" id="ARBA00022670"/>
    </source>
</evidence>
<dbReference type="GO" id="GO:0051603">
    <property type="term" value="P:proteolysis involved in protein catabolic process"/>
    <property type="evidence" value="ECO:0007669"/>
    <property type="project" value="TreeGrafter"/>
</dbReference>
<dbReference type="Gene3D" id="3.30.2010.10">
    <property type="entry name" value="Metalloproteases ('zincins'), catalytic domain"/>
    <property type="match status" value="1"/>
</dbReference>
<organism evidence="9 10">
    <name type="scientific">Segetibacter aerophilus</name>
    <dbReference type="NCBI Taxonomy" id="670293"/>
    <lineage>
        <taxon>Bacteria</taxon>
        <taxon>Pseudomonadati</taxon>
        <taxon>Bacteroidota</taxon>
        <taxon>Chitinophagia</taxon>
        <taxon>Chitinophagales</taxon>
        <taxon>Chitinophagaceae</taxon>
        <taxon>Segetibacter</taxon>
    </lineage>
</organism>
<evidence type="ECO:0000259" key="8">
    <source>
        <dbReference type="Pfam" id="PF01435"/>
    </source>
</evidence>
<feature type="signal peptide" evidence="7">
    <location>
        <begin position="1"/>
        <end position="23"/>
    </location>
</feature>
<evidence type="ECO:0000256" key="6">
    <source>
        <dbReference type="RuleBase" id="RU003983"/>
    </source>
</evidence>
<dbReference type="GO" id="GO:0046872">
    <property type="term" value="F:metal ion binding"/>
    <property type="evidence" value="ECO:0007669"/>
    <property type="project" value="UniProtKB-KW"/>
</dbReference>
<feature type="domain" description="Peptidase M48" evidence="8">
    <location>
        <begin position="91"/>
        <end position="258"/>
    </location>
</feature>
<feature type="chain" id="PRO_5022067116" evidence="7">
    <location>
        <begin position="24"/>
        <end position="273"/>
    </location>
</feature>
<proteinExistence type="inferred from homology"/>
<sequence length="273" mass="30142">MKNKLFLLSILVMMLVVACTTNAITGRSQLSLVSDEQMQQMAVTEYKQFLSENKVVSSTQSKDAEMVKRVGSRIASAVTSFYRGKGIANELQNYQWEYNLVNSNQVNAWCMPGGKIVVYTGILPVSQNEAALAVVVGHEVAHAVLKHGSERMSQGLVQQLGGVALSVALANKPAETQNMFMQAYGLGSSVGAILPHSRKQELEADRYGLIYTALAGYNPREAVPLWQRMEAMGNGQQKPPEFLSTHPAEQTRIQKLQEQMPEALKYYKPMASR</sequence>
<comment type="caution">
    <text evidence="9">The sequence shown here is derived from an EMBL/GenBank/DDBJ whole genome shotgun (WGS) entry which is preliminary data.</text>
</comment>
<keyword evidence="3 6" id="KW-0378">Hydrolase</keyword>
<evidence type="ECO:0000256" key="3">
    <source>
        <dbReference type="ARBA" id="ARBA00022801"/>
    </source>
</evidence>
<dbReference type="EMBL" id="BJYT01000019">
    <property type="protein sequence ID" value="GEO11369.1"/>
    <property type="molecule type" value="Genomic_DNA"/>
</dbReference>
<keyword evidence="7" id="KW-0732">Signal</keyword>
<dbReference type="PANTHER" id="PTHR22726">
    <property type="entry name" value="METALLOENDOPEPTIDASE OMA1"/>
    <property type="match status" value="1"/>
</dbReference>
<evidence type="ECO:0000256" key="5">
    <source>
        <dbReference type="ARBA" id="ARBA00023049"/>
    </source>
</evidence>
<comment type="cofactor">
    <cofactor evidence="6">
        <name>Zn(2+)</name>
        <dbReference type="ChEBI" id="CHEBI:29105"/>
    </cofactor>
    <text evidence="6">Binds 1 zinc ion per subunit.</text>
</comment>
<dbReference type="CDD" id="cd07331">
    <property type="entry name" value="M48C_Oma1_like"/>
    <property type="match status" value="1"/>
</dbReference>
<dbReference type="Pfam" id="PF01435">
    <property type="entry name" value="Peptidase_M48"/>
    <property type="match status" value="1"/>
</dbReference>
<evidence type="ECO:0000313" key="9">
    <source>
        <dbReference type="EMBL" id="GEO11369.1"/>
    </source>
</evidence>
<accession>A0A512BHD1</accession>
<keyword evidence="2" id="KW-0479">Metal-binding</keyword>
<dbReference type="Proteomes" id="UP000321513">
    <property type="component" value="Unassembled WGS sequence"/>
</dbReference>
<dbReference type="PANTHER" id="PTHR22726:SF24">
    <property type="entry name" value="M48 FAMILY METALLOPEPTIDASE"/>
    <property type="match status" value="1"/>
</dbReference>
<evidence type="ECO:0000256" key="7">
    <source>
        <dbReference type="SAM" id="SignalP"/>
    </source>
</evidence>